<comment type="similarity">
    <text evidence="1">Belongs to the SdhE FAD assembly factor family.</text>
</comment>
<evidence type="ECO:0000313" key="4">
    <source>
        <dbReference type="EMBL" id="KRS14709.1"/>
    </source>
</evidence>
<evidence type="ECO:0000256" key="3">
    <source>
        <dbReference type="ARBA" id="ARBA00023186"/>
    </source>
</evidence>
<dbReference type="Gene3D" id="1.10.150.250">
    <property type="entry name" value="Flavinator of succinate dehydrogenase"/>
    <property type="match status" value="1"/>
</dbReference>
<dbReference type="EMBL" id="LAXJ01000002">
    <property type="protein sequence ID" value="KRS14709.1"/>
    <property type="molecule type" value="Genomic_DNA"/>
</dbReference>
<reference evidence="4 5" key="1">
    <citation type="submission" date="2015-04" db="EMBL/GenBank/DDBJ databases">
        <title>The draft genome sequence of Roseovarius sp.R12b.</title>
        <authorList>
            <person name="Li G."/>
            <person name="Lai Q."/>
            <person name="Shao Z."/>
            <person name="Yan P."/>
        </authorList>
    </citation>
    <scope>NUCLEOTIDE SEQUENCE [LARGE SCALE GENOMIC DNA]</scope>
    <source>
        <strain evidence="4 5">R12B</strain>
    </source>
</reference>
<sequence length="85" mass="9615">MTETGDTRLKRLRMRSMRRGTKEMDILLMRFSEARLAALSPAELDLYEVLLEENDQDLYQWITGQTAPPAHLAPLIGQVRAVSAG</sequence>
<keyword evidence="3" id="KW-0143">Chaperone</keyword>
<name>A0A0T5P0P8_9RHOB</name>
<dbReference type="InterPro" id="IPR005631">
    <property type="entry name" value="SDH"/>
</dbReference>
<evidence type="ECO:0000256" key="1">
    <source>
        <dbReference type="ARBA" id="ARBA00008571"/>
    </source>
</evidence>
<dbReference type="PANTHER" id="PTHR12469:SF2">
    <property type="entry name" value="SUCCINATE DEHYDROGENASE ASSEMBLY FACTOR 2, MITOCHONDRIAL"/>
    <property type="match status" value="1"/>
</dbReference>
<dbReference type="RefSeq" id="WP_057790140.1">
    <property type="nucleotide sequence ID" value="NZ_LAXJ01000002.1"/>
</dbReference>
<dbReference type="GO" id="GO:0006099">
    <property type="term" value="P:tricarboxylic acid cycle"/>
    <property type="evidence" value="ECO:0007669"/>
    <property type="project" value="TreeGrafter"/>
</dbReference>
<dbReference type="PATRIC" id="fig|1641875.4.peg.1730"/>
<dbReference type="SUPFAM" id="SSF109910">
    <property type="entry name" value="YgfY-like"/>
    <property type="match status" value="1"/>
</dbReference>
<dbReference type="OrthoDB" id="9807264at2"/>
<organism evidence="4 5">
    <name type="scientific">Roseovarius atlanticus</name>
    <dbReference type="NCBI Taxonomy" id="1641875"/>
    <lineage>
        <taxon>Bacteria</taxon>
        <taxon>Pseudomonadati</taxon>
        <taxon>Pseudomonadota</taxon>
        <taxon>Alphaproteobacteria</taxon>
        <taxon>Rhodobacterales</taxon>
        <taxon>Roseobacteraceae</taxon>
        <taxon>Roseovarius</taxon>
    </lineage>
</organism>
<keyword evidence="5" id="KW-1185">Reference proteome</keyword>
<proteinExistence type="inferred from homology"/>
<dbReference type="STRING" id="1641875.XM53_03145"/>
<evidence type="ECO:0000256" key="2">
    <source>
        <dbReference type="ARBA" id="ARBA00019418"/>
    </source>
</evidence>
<evidence type="ECO:0000313" key="5">
    <source>
        <dbReference type="Proteomes" id="UP000051295"/>
    </source>
</evidence>
<dbReference type="AlphaFoldDB" id="A0A0T5P0P8"/>
<accession>A0A0T5P0P8</accession>
<dbReference type="PANTHER" id="PTHR12469">
    <property type="entry name" value="PROTEIN EMI5 HOMOLOG, MITOCHONDRIAL"/>
    <property type="match status" value="1"/>
</dbReference>
<comment type="caution">
    <text evidence="4">The sequence shown here is derived from an EMBL/GenBank/DDBJ whole genome shotgun (WGS) entry which is preliminary data.</text>
</comment>
<dbReference type="Pfam" id="PF03937">
    <property type="entry name" value="Sdh5"/>
    <property type="match status" value="1"/>
</dbReference>
<dbReference type="InterPro" id="IPR036714">
    <property type="entry name" value="SDH_sf"/>
</dbReference>
<gene>
    <name evidence="4" type="ORF">XM53_03145</name>
</gene>
<dbReference type="Proteomes" id="UP000051295">
    <property type="component" value="Unassembled WGS sequence"/>
</dbReference>
<protein>
    <recommendedName>
        <fullName evidence="2">FAD assembly factor SdhE</fullName>
    </recommendedName>
</protein>